<reference evidence="1 2" key="1">
    <citation type="submission" date="2018-11" db="EMBL/GenBank/DDBJ databases">
        <authorList>
            <consortium name="Pathogen Informatics"/>
        </authorList>
    </citation>
    <scope>NUCLEOTIDE SEQUENCE [LARGE SCALE GENOMIC DNA]</scope>
</reference>
<sequence>MVNHYTLRYTSAVNVAAQRVVIVGCEQNLYVSSLFNS</sequence>
<dbReference type="InParanoid" id="A0A3P7FLF9"/>
<gene>
    <name evidence="1" type="ORF">WBA_LOCUS4994</name>
</gene>
<evidence type="ECO:0000313" key="2">
    <source>
        <dbReference type="Proteomes" id="UP000270924"/>
    </source>
</evidence>
<proteinExistence type="predicted"/>
<organism evidence="1 2">
    <name type="scientific">Wuchereria bancrofti</name>
    <dbReference type="NCBI Taxonomy" id="6293"/>
    <lineage>
        <taxon>Eukaryota</taxon>
        <taxon>Metazoa</taxon>
        <taxon>Ecdysozoa</taxon>
        <taxon>Nematoda</taxon>
        <taxon>Chromadorea</taxon>
        <taxon>Rhabditida</taxon>
        <taxon>Spirurina</taxon>
        <taxon>Spiruromorpha</taxon>
        <taxon>Filarioidea</taxon>
        <taxon>Onchocercidae</taxon>
        <taxon>Wuchereria</taxon>
    </lineage>
</organism>
<protein>
    <submittedName>
        <fullName evidence="1">Uncharacterized protein</fullName>
    </submittedName>
</protein>
<dbReference type="AlphaFoldDB" id="A0A3P7FLF9"/>
<evidence type="ECO:0000313" key="1">
    <source>
        <dbReference type="EMBL" id="VDM11608.1"/>
    </source>
</evidence>
<keyword evidence="2" id="KW-1185">Reference proteome</keyword>
<name>A0A3P7FLF9_WUCBA</name>
<accession>A0A3P7FLF9</accession>
<dbReference type="EMBL" id="UYWW01002279">
    <property type="protein sequence ID" value="VDM11608.1"/>
    <property type="molecule type" value="Genomic_DNA"/>
</dbReference>
<dbReference type="Proteomes" id="UP000270924">
    <property type="component" value="Unassembled WGS sequence"/>
</dbReference>